<dbReference type="OrthoDB" id="201752at2759"/>
<dbReference type="Proteomes" id="UP000188320">
    <property type="component" value="Unassembled WGS sequence"/>
</dbReference>
<dbReference type="InterPro" id="IPR007946">
    <property type="entry name" value="AAR2"/>
</dbReference>
<dbReference type="CDD" id="cd13777">
    <property type="entry name" value="Aar2_N"/>
    <property type="match status" value="1"/>
</dbReference>
<reference evidence="5" key="1">
    <citation type="submission" date="2017-01" db="EMBL/GenBank/DDBJ databases">
        <authorList>
            <person name="Wang Y."/>
            <person name="White M."/>
            <person name="Kvist S."/>
            <person name="Moncalvo J.-M."/>
        </authorList>
    </citation>
    <scope>NUCLEOTIDE SEQUENCE [LARGE SCALE GENOMIC DNA]</scope>
    <source>
        <strain evidence="5">COL-18-3</strain>
    </source>
</reference>
<dbReference type="InterPro" id="IPR033647">
    <property type="entry name" value="Aar2_N"/>
</dbReference>
<dbReference type="InterPro" id="IPR038516">
    <property type="entry name" value="AAR2_N_sf"/>
</dbReference>
<dbReference type="PANTHER" id="PTHR12689:SF4">
    <property type="entry name" value="PROTEIN AAR2 HOMOLOG"/>
    <property type="match status" value="1"/>
</dbReference>
<feature type="domain" description="AAR2 N-terminal" evidence="3">
    <location>
        <begin position="13"/>
        <end position="148"/>
    </location>
</feature>
<proteinExistence type="inferred from homology"/>
<feature type="domain" description="AAR2 C-terminal" evidence="2">
    <location>
        <begin position="219"/>
        <end position="259"/>
    </location>
</feature>
<dbReference type="GO" id="GO:0000244">
    <property type="term" value="P:spliceosomal tri-snRNP complex assembly"/>
    <property type="evidence" value="ECO:0007669"/>
    <property type="project" value="TreeGrafter"/>
</dbReference>
<dbReference type="Pfam" id="PF20981">
    <property type="entry name" value="AAR2_1st"/>
    <property type="match status" value="1"/>
</dbReference>
<gene>
    <name evidence="4" type="ORF">AX774_g4998</name>
</gene>
<dbReference type="Gene3D" id="2.60.34.20">
    <property type="match status" value="1"/>
</dbReference>
<accession>A0A1R1PKP1</accession>
<evidence type="ECO:0000259" key="2">
    <source>
        <dbReference type="Pfam" id="PF05282"/>
    </source>
</evidence>
<sequence>MDVETATALFEKGGFFVVNNPPAKLEFGIDMNMWETGNKFRGVKLIPPGLHLITYSSINKEGQPGMKNGFFQWFTEGQLSVRKWDAESEKLVIDENINSEMLERMKHGLRDLDRNLGAYPYTGAGDVYSRWRRLTSYIQPKTVQENLPERLEFSSATSSSYDAEEYRTAAEKYKKTMKASIDNTLDNTSIMNDDSNKGGDDIEIADIQPTMESEDVFRFNTIDLKRSFPENCTPETRSKYSRDKSWLLCAKLKESYNNGISETLSSSLGRQLVLPFIDVIQYQLMECPSDFFSDVLTAENFITEVLKMLVLNSNEAQDAEISQDIVKRLDKLRELLKSRFNWELPTYDELLEDEDNDEEFAPVVVEL</sequence>
<dbReference type="CDD" id="cd13778">
    <property type="entry name" value="Aar2_C"/>
    <property type="match status" value="1"/>
</dbReference>
<evidence type="ECO:0000259" key="3">
    <source>
        <dbReference type="Pfam" id="PF20981"/>
    </source>
</evidence>
<dbReference type="InterPro" id="IPR033648">
    <property type="entry name" value="AAR2_C"/>
</dbReference>
<comment type="caution">
    <text evidence="4">The sequence shown here is derived from an EMBL/GenBank/DDBJ whole genome shotgun (WGS) entry which is preliminary data.</text>
</comment>
<evidence type="ECO:0000313" key="5">
    <source>
        <dbReference type="Proteomes" id="UP000188320"/>
    </source>
</evidence>
<protein>
    <submittedName>
        <fullName evidence="4">Protein AAR2-like protein</fullName>
    </submittedName>
</protein>
<dbReference type="Pfam" id="PF05282">
    <property type="entry name" value="AAR2"/>
    <property type="match status" value="2"/>
</dbReference>
<dbReference type="Gene3D" id="1.25.40.550">
    <property type="entry name" value="Aar2, C-terminal domain-like"/>
    <property type="match status" value="2"/>
</dbReference>
<dbReference type="InterPro" id="IPR038514">
    <property type="entry name" value="AAR2_C_sf"/>
</dbReference>
<feature type="domain" description="AAR2 C-terminal" evidence="2">
    <location>
        <begin position="270"/>
        <end position="344"/>
    </location>
</feature>
<comment type="similarity">
    <text evidence="1">Belongs to the AAR2 family.</text>
</comment>
<dbReference type="AlphaFoldDB" id="A0A1R1PKP1"/>
<evidence type="ECO:0000256" key="1">
    <source>
        <dbReference type="ARBA" id="ARBA00006281"/>
    </source>
</evidence>
<dbReference type="PANTHER" id="PTHR12689">
    <property type="entry name" value="A1 CISTRON SPLICING FACTOR AAR2-RELATED"/>
    <property type="match status" value="1"/>
</dbReference>
<name>A0A1R1PKP1_ZANCU</name>
<dbReference type="EMBL" id="LSSK01000871">
    <property type="protein sequence ID" value="OMH81548.1"/>
    <property type="molecule type" value="Genomic_DNA"/>
</dbReference>
<organism evidence="4 5">
    <name type="scientific">Zancudomyces culisetae</name>
    <name type="common">Gut fungus</name>
    <name type="synonym">Smittium culisetae</name>
    <dbReference type="NCBI Taxonomy" id="1213189"/>
    <lineage>
        <taxon>Eukaryota</taxon>
        <taxon>Fungi</taxon>
        <taxon>Fungi incertae sedis</taxon>
        <taxon>Zoopagomycota</taxon>
        <taxon>Kickxellomycotina</taxon>
        <taxon>Harpellomycetes</taxon>
        <taxon>Harpellales</taxon>
        <taxon>Legeriomycetaceae</taxon>
        <taxon>Zancudomyces</taxon>
    </lineage>
</organism>
<keyword evidence="5" id="KW-1185">Reference proteome</keyword>
<evidence type="ECO:0000313" key="4">
    <source>
        <dbReference type="EMBL" id="OMH81548.1"/>
    </source>
</evidence>